<dbReference type="Proteomes" id="UP001595683">
    <property type="component" value="Unassembled WGS sequence"/>
</dbReference>
<evidence type="ECO:0000313" key="1">
    <source>
        <dbReference type="EMBL" id="MFC3670168.1"/>
    </source>
</evidence>
<proteinExistence type="predicted"/>
<gene>
    <name evidence="1" type="ORF">ACFOOT_01900</name>
</gene>
<protein>
    <submittedName>
        <fullName evidence="1">Uncharacterized protein</fullName>
    </submittedName>
</protein>
<dbReference type="EMBL" id="JBHRYE010000003">
    <property type="protein sequence ID" value="MFC3670168.1"/>
    <property type="molecule type" value="Genomic_DNA"/>
</dbReference>
<evidence type="ECO:0000313" key="2">
    <source>
        <dbReference type="Proteomes" id="UP001595683"/>
    </source>
</evidence>
<dbReference type="RefSeq" id="WP_191325021.1">
    <property type="nucleotide sequence ID" value="NZ_BMZP01000013.1"/>
</dbReference>
<organism evidence="1 2">
    <name type="scientific">Novosphingobium pokkalii</name>
    <dbReference type="NCBI Taxonomy" id="1770194"/>
    <lineage>
        <taxon>Bacteria</taxon>
        <taxon>Pseudomonadati</taxon>
        <taxon>Pseudomonadota</taxon>
        <taxon>Alphaproteobacteria</taxon>
        <taxon>Sphingomonadales</taxon>
        <taxon>Sphingomonadaceae</taxon>
        <taxon>Novosphingobium</taxon>
    </lineage>
</organism>
<reference evidence="2" key="1">
    <citation type="journal article" date="2019" name="Int. J. Syst. Evol. Microbiol.">
        <title>The Global Catalogue of Microorganisms (GCM) 10K type strain sequencing project: providing services to taxonomists for standard genome sequencing and annotation.</title>
        <authorList>
            <consortium name="The Broad Institute Genomics Platform"/>
            <consortium name="The Broad Institute Genome Sequencing Center for Infectious Disease"/>
            <person name="Wu L."/>
            <person name="Ma J."/>
        </authorList>
    </citation>
    <scope>NUCLEOTIDE SEQUENCE [LARGE SCALE GENOMIC DNA]</scope>
    <source>
        <strain evidence="2">KCTC 42224</strain>
    </source>
</reference>
<name>A0ABV7V1S4_9SPHN</name>
<keyword evidence="2" id="KW-1185">Reference proteome</keyword>
<comment type="caution">
    <text evidence="1">The sequence shown here is derived from an EMBL/GenBank/DDBJ whole genome shotgun (WGS) entry which is preliminary data.</text>
</comment>
<sequence>MSGPKVVRIVTREELIDICQGHLARVDAALDRWIRVGQRNDCVDEAAIAAARGRRDKLAALIAADRFMDLQKQAPLEEQFLGDDLEHRLAQAASAQAASRSRDRLAAEASAAVLSALRRTGSPIDAGLEKGLLRGDAEATSRALLALAPSSRQTLDRELAEKLRPGESTRSFAEWLATSAQEEPDPALARIALRIAQIRQIDPSAVRPDWHERLADAQSAARGRRNLLVDALEVETGRGLTVARERADALAALEATVAQARAAGIDADAWLESIDALSVDEVRTRIAAAEVALQEQRKSVAVAASRKALLSALGDLGYELSEGMVTAWATEGRLVLRSGSRPDYGVEVSGADRVQMKPVAFERGGVGPDAARDRDAETIWCGDVSRLQATLSEQGGALQIERALPIGAVPLKRVAIATNGDETRASAPTLKSKSLR</sequence>
<accession>A0ABV7V1S4</accession>